<dbReference type="AlphaFoldDB" id="A0A0F9M103"/>
<proteinExistence type="predicted"/>
<comment type="caution">
    <text evidence="2">The sequence shown here is derived from an EMBL/GenBank/DDBJ whole genome shotgun (WGS) entry which is preliminary data.</text>
</comment>
<accession>A0A0F9M103</accession>
<gene>
    <name evidence="2" type="ORF">LCGC14_1212450</name>
</gene>
<evidence type="ECO:0000259" key="1">
    <source>
        <dbReference type="Pfam" id="PF04734"/>
    </source>
</evidence>
<protein>
    <recommendedName>
        <fullName evidence="1">Neutral/alkaline non-lysosomal ceramidase N-terminal domain-containing protein</fullName>
    </recommendedName>
</protein>
<dbReference type="Pfam" id="PF04734">
    <property type="entry name" value="Ceramidase_alk"/>
    <property type="match status" value="1"/>
</dbReference>
<evidence type="ECO:0000313" key="2">
    <source>
        <dbReference type="EMBL" id="KKM93036.1"/>
    </source>
</evidence>
<sequence length="437" mass="48842">MKVGVAETVITAPLGVELWGYARQAKFAANGVYDDLYLKVLIVDSSEEGTPIVLISLDLGGLNGQWVREVRQIIEEKTPISSEHVIFSVTHTHAGPAPFAGRGLGSPDYEYLQTLKNTVVKTIKEALVNRVSMQGGVGIGHVDLSLNRRQRSLNGPIGQDAGTVDPQVRVYRLDKQNGDTVALLVNYTAHPTTLGKDNRKFSADYPGAMIRAVKKNLMSQPQVFFFQGASANVEPRLRGNYQITEEVGALLAQEVLRITVRIQTQPLSRVLIRQKSLAIHWQEPPSFEQVMQDLEEDQRRLKENPTESQWYDPGWRKIRVAWQKSLLKQLQAGERPSPLVVPLQVLTLNGTYWVTLPGEAFVEVGLMIQDRFPDQTVFIVGYANDTRMGYIPTKEAYLEKGYEVDAAFRYYGLNLPVARGTAEILAKELVGLMKQLK</sequence>
<dbReference type="InterPro" id="IPR031329">
    <property type="entry name" value="NEUT/ALK_ceramidase_N"/>
</dbReference>
<organism evidence="2">
    <name type="scientific">marine sediment metagenome</name>
    <dbReference type="NCBI Taxonomy" id="412755"/>
    <lineage>
        <taxon>unclassified sequences</taxon>
        <taxon>metagenomes</taxon>
        <taxon>ecological metagenomes</taxon>
    </lineage>
</organism>
<name>A0A0F9M103_9ZZZZ</name>
<dbReference type="EMBL" id="LAZR01006319">
    <property type="protein sequence ID" value="KKM93036.1"/>
    <property type="molecule type" value="Genomic_DNA"/>
</dbReference>
<reference evidence="2" key="1">
    <citation type="journal article" date="2015" name="Nature">
        <title>Complex archaea that bridge the gap between prokaryotes and eukaryotes.</title>
        <authorList>
            <person name="Spang A."/>
            <person name="Saw J.H."/>
            <person name="Jorgensen S.L."/>
            <person name="Zaremba-Niedzwiedzka K."/>
            <person name="Martijn J."/>
            <person name="Lind A.E."/>
            <person name="van Eijk R."/>
            <person name="Schleper C."/>
            <person name="Guy L."/>
            <person name="Ettema T.J."/>
        </authorList>
    </citation>
    <scope>NUCLEOTIDE SEQUENCE</scope>
</reference>
<feature type="domain" description="Neutral/alkaline non-lysosomal ceramidase N-terminal" evidence="1">
    <location>
        <begin position="2"/>
        <end position="217"/>
    </location>
</feature>